<name>A0AA35UZN0_9PROT</name>
<proteinExistence type="predicted"/>
<evidence type="ECO:0000256" key="1">
    <source>
        <dbReference type="SAM" id="Phobius"/>
    </source>
</evidence>
<keyword evidence="1" id="KW-1133">Transmembrane helix</keyword>
<dbReference type="RefSeq" id="WP_289844021.1">
    <property type="nucleotide sequence ID" value="NZ_CATKSH010000067.1"/>
</dbReference>
<keyword evidence="1" id="KW-0472">Membrane</keyword>
<gene>
    <name evidence="2" type="ORF">LMG32879_003295</name>
</gene>
<dbReference type="Proteomes" id="UP001176960">
    <property type="component" value="Unassembled WGS sequence"/>
</dbReference>
<accession>A0AA35UZN0</accession>
<comment type="caution">
    <text evidence="2">The sequence shown here is derived from an EMBL/GenBank/DDBJ whole genome shotgun (WGS) entry which is preliminary data.</text>
</comment>
<keyword evidence="3" id="KW-1185">Reference proteome</keyword>
<protein>
    <submittedName>
        <fullName evidence="2">Uncharacterized protein</fullName>
    </submittedName>
</protein>
<evidence type="ECO:0000313" key="3">
    <source>
        <dbReference type="Proteomes" id="UP001176960"/>
    </source>
</evidence>
<feature type="transmembrane region" description="Helical" evidence="1">
    <location>
        <begin position="92"/>
        <end position="116"/>
    </location>
</feature>
<sequence length="142" mass="16547">MCNIKKFVIFKTPRNPPLIGFLFIFLLSISVFFMEYYIIIPDLFSLNGINKIVKFDSSTVKLIGGFFIIFFSIAVAIAAIRNNTKSQPVETSIIIFSFIWFAFFVFFSTPLTFLWAHIHGYHYDHYEAARRGGWYIFRLNGT</sequence>
<feature type="transmembrane region" description="Helical" evidence="1">
    <location>
        <begin position="21"/>
        <end position="40"/>
    </location>
</feature>
<organism evidence="2 3">
    <name type="scientific">Brytella acorum</name>
    <dbReference type="NCBI Taxonomy" id="2959299"/>
    <lineage>
        <taxon>Bacteria</taxon>
        <taxon>Pseudomonadati</taxon>
        <taxon>Pseudomonadota</taxon>
        <taxon>Alphaproteobacteria</taxon>
        <taxon>Acetobacterales</taxon>
        <taxon>Acetobacteraceae</taxon>
        <taxon>Brytella</taxon>
    </lineage>
</organism>
<dbReference type="AlphaFoldDB" id="A0AA35UZN0"/>
<keyword evidence="1" id="KW-0812">Transmembrane</keyword>
<dbReference type="EMBL" id="CATKSH010000067">
    <property type="protein sequence ID" value="CAI9122428.1"/>
    <property type="molecule type" value="Genomic_DNA"/>
</dbReference>
<feature type="transmembrane region" description="Helical" evidence="1">
    <location>
        <begin position="60"/>
        <end position="80"/>
    </location>
</feature>
<reference evidence="2" key="1">
    <citation type="submission" date="2023-03" db="EMBL/GenBank/DDBJ databases">
        <authorList>
            <person name="Cleenwerck I."/>
        </authorList>
    </citation>
    <scope>NUCLEOTIDE SEQUENCE</scope>
    <source>
        <strain evidence="2">LMG 32879</strain>
    </source>
</reference>
<evidence type="ECO:0000313" key="2">
    <source>
        <dbReference type="EMBL" id="CAI9122428.1"/>
    </source>
</evidence>